<dbReference type="NCBIfam" id="TIGR02532">
    <property type="entry name" value="IV_pilin_GFxxxE"/>
    <property type="match status" value="1"/>
</dbReference>
<dbReference type="PROSITE" id="PS00409">
    <property type="entry name" value="PROKAR_NTER_METHYL"/>
    <property type="match status" value="1"/>
</dbReference>
<dbReference type="AlphaFoldDB" id="W7QKX6"/>
<dbReference type="InterPro" id="IPR012902">
    <property type="entry name" value="N_methyl_site"/>
</dbReference>
<dbReference type="Pfam" id="PF07963">
    <property type="entry name" value="N_methyl"/>
    <property type="match status" value="1"/>
</dbReference>
<comment type="caution">
    <text evidence="2">The sequence shown here is derived from an EMBL/GenBank/DDBJ whole genome shotgun (WGS) entry which is preliminary data.</text>
</comment>
<feature type="transmembrane region" description="Helical" evidence="1">
    <location>
        <begin position="12"/>
        <end position="38"/>
    </location>
</feature>
<name>W7QKX6_9ALTE</name>
<sequence length="279" mass="30918">MQVQHINNKGFTLIELILAIVVLGIVSVTTSKFIGWGATYYVDVSERQLVLDDSRFIIERLTRELRMAVPYSLRTLNDSNNNTACLEYVPVVNSGKYLTAPISPASDSQITLVSPTVGTISSNSQLSIYPTQTADIYTVANQQTFTIDSVNAVQGDGSQVINFSSNISIAQGSPAKRYYQWTTPVSYCLENSNIYRYQNYTATTNQLNPTQLKAATNVNYSLMAENVSNAVATEAPFHVDTHASLLRHGQVAIYLEFSRLTDNNESMFFHHLVQIPNAP</sequence>
<reference evidence="2 3" key="1">
    <citation type="journal article" date="2014" name="Genome Announc.">
        <title>Draft Genome Sequence of the Agar-Degrading Bacterium Catenovulum sp. Strain DS-2, Isolated from Intestines of Haliotis diversicolor.</title>
        <authorList>
            <person name="Shan D."/>
            <person name="Li X."/>
            <person name="Gu Z."/>
            <person name="Wei G."/>
            <person name="Gao Z."/>
            <person name="Shao Z."/>
        </authorList>
    </citation>
    <scope>NUCLEOTIDE SEQUENCE [LARGE SCALE GENOMIC DNA]</scope>
    <source>
        <strain evidence="2 3">DS-2</strain>
    </source>
</reference>
<dbReference type="OrthoDB" id="9788802at2"/>
<keyword evidence="1" id="KW-0812">Transmembrane</keyword>
<dbReference type="STRING" id="1328313.DS2_16004"/>
<keyword evidence="3" id="KW-1185">Reference proteome</keyword>
<protein>
    <submittedName>
        <fullName evidence="2">Methylation site containing protein</fullName>
    </submittedName>
</protein>
<dbReference type="RefSeq" id="WP_035015896.1">
    <property type="nucleotide sequence ID" value="NZ_ARZY01000038.1"/>
</dbReference>
<evidence type="ECO:0000313" key="3">
    <source>
        <dbReference type="Proteomes" id="UP000019276"/>
    </source>
</evidence>
<keyword evidence="1" id="KW-1133">Transmembrane helix</keyword>
<evidence type="ECO:0000256" key="1">
    <source>
        <dbReference type="SAM" id="Phobius"/>
    </source>
</evidence>
<dbReference type="eggNOG" id="COG4968">
    <property type="taxonomic scope" value="Bacteria"/>
</dbReference>
<organism evidence="2 3">
    <name type="scientific">Catenovulum agarivorans DS-2</name>
    <dbReference type="NCBI Taxonomy" id="1328313"/>
    <lineage>
        <taxon>Bacteria</taxon>
        <taxon>Pseudomonadati</taxon>
        <taxon>Pseudomonadota</taxon>
        <taxon>Gammaproteobacteria</taxon>
        <taxon>Alteromonadales</taxon>
        <taxon>Alteromonadaceae</taxon>
        <taxon>Catenovulum</taxon>
    </lineage>
</organism>
<dbReference type="EMBL" id="ARZY01000038">
    <property type="protein sequence ID" value="EWH08753.1"/>
    <property type="molecule type" value="Genomic_DNA"/>
</dbReference>
<dbReference type="Proteomes" id="UP000019276">
    <property type="component" value="Unassembled WGS sequence"/>
</dbReference>
<accession>W7QKX6</accession>
<keyword evidence="1" id="KW-0472">Membrane</keyword>
<proteinExistence type="predicted"/>
<gene>
    <name evidence="2" type="ORF">DS2_16004</name>
</gene>
<evidence type="ECO:0000313" key="2">
    <source>
        <dbReference type="EMBL" id="EWH08753.1"/>
    </source>
</evidence>